<accession>A0A0K6IU36</accession>
<evidence type="ECO:0000313" key="2">
    <source>
        <dbReference type="Proteomes" id="UP000182769"/>
    </source>
</evidence>
<reference evidence="2" key="1">
    <citation type="submission" date="2015-08" db="EMBL/GenBank/DDBJ databases">
        <authorList>
            <person name="Varghese N."/>
        </authorList>
    </citation>
    <scope>NUCLEOTIDE SEQUENCE [LARGE SCALE GENOMIC DNA]</scope>
    <source>
        <strain evidence="2">JCM 18476</strain>
    </source>
</reference>
<proteinExistence type="predicted"/>
<protein>
    <recommendedName>
        <fullName evidence="3">STAS domain</fullName>
    </recommendedName>
</protein>
<sequence length="91" mass="10820">MSYIEICDDLIKVKMFGWVNRFDDYPLENIKNLNANKIEFYFDNVEGIDNFFVSLFYLLNSRTASVIEFKGVNQYCRDVLDMACINKFVDY</sequence>
<organism evidence="1 2">
    <name type="scientific">Marinomonas fungiae</name>
    <dbReference type="NCBI Taxonomy" id="1137284"/>
    <lineage>
        <taxon>Bacteria</taxon>
        <taxon>Pseudomonadati</taxon>
        <taxon>Pseudomonadota</taxon>
        <taxon>Gammaproteobacteria</taxon>
        <taxon>Oceanospirillales</taxon>
        <taxon>Oceanospirillaceae</taxon>
        <taxon>Marinomonas</taxon>
    </lineage>
</organism>
<dbReference type="AlphaFoldDB" id="A0A0K6IU36"/>
<dbReference type="Proteomes" id="UP000182769">
    <property type="component" value="Unassembled WGS sequence"/>
</dbReference>
<dbReference type="EMBL" id="CYHG01000024">
    <property type="protein sequence ID" value="CUB06867.1"/>
    <property type="molecule type" value="Genomic_DNA"/>
</dbReference>
<dbReference type="STRING" id="1137284.GCA_001418205_03830"/>
<evidence type="ECO:0008006" key="3">
    <source>
        <dbReference type="Google" id="ProtNLM"/>
    </source>
</evidence>
<evidence type="ECO:0000313" key="1">
    <source>
        <dbReference type="EMBL" id="CUB06867.1"/>
    </source>
</evidence>
<name>A0A0K6IU36_9GAMM</name>
<gene>
    <name evidence="1" type="ORF">Ga0061065_12412</name>
</gene>
<keyword evidence="2" id="KW-1185">Reference proteome</keyword>